<dbReference type="InterPro" id="IPR032812">
    <property type="entry name" value="SbsA_Ig"/>
</dbReference>
<dbReference type="RefSeq" id="WP_089098149.1">
    <property type="nucleotide sequence ID" value="NZ_NDYL01000002.1"/>
</dbReference>
<evidence type="ECO:0000313" key="4">
    <source>
        <dbReference type="Proteomes" id="UP000198394"/>
    </source>
</evidence>
<gene>
    <name evidence="3" type="ORF">B9L23_18005</name>
</gene>
<organism evidence="3 4">
    <name type="scientific">Parageobacillus galactosidasius</name>
    <dbReference type="NCBI Taxonomy" id="883812"/>
    <lineage>
        <taxon>Bacteria</taxon>
        <taxon>Bacillati</taxon>
        <taxon>Bacillota</taxon>
        <taxon>Bacilli</taxon>
        <taxon>Bacillales</taxon>
        <taxon>Anoxybacillaceae</taxon>
        <taxon>Parageobacillus</taxon>
    </lineage>
</organism>
<dbReference type="Proteomes" id="UP000198394">
    <property type="component" value="Unassembled WGS sequence"/>
</dbReference>
<protein>
    <recommendedName>
        <fullName evidence="2">SbsA Ig-like domain-containing protein</fullName>
    </recommendedName>
</protein>
<dbReference type="Pfam" id="PF13205">
    <property type="entry name" value="Big_5"/>
    <property type="match status" value="1"/>
</dbReference>
<dbReference type="InterPro" id="IPR014755">
    <property type="entry name" value="Cu-Rt/internalin_Ig-like"/>
</dbReference>
<feature type="domain" description="SbsA Ig-like" evidence="2">
    <location>
        <begin position="13"/>
        <end position="95"/>
    </location>
</feature>
<comment type="caution">
    <text evidence="3">The sequence shown here is derived from an EMBL/GenBank/DDBJ whole genome shotgun (WGS) entry which is preliminary data.</text>
</comment>
<keyword evidence="4" id="KW-1185">Reference proteome</keyword>
<sequence>MYIVADVTKPTVTEFKFVDSKNIQITFSEDVTGADNRSNYKITDKDGKAVTDYTLSYNAEENKVTITFGSALKEGQQYNIEVSGVKDKAVVPNEMDKYTNTFVVPDTTAPTVSGTGVYDRTERTITVFFSEPVDGTSVLDKSKYTLTYGGNELPLPSDATISLGGNNASVTIKLPNIIKDKNGNDISSLIDGLIVGQVQDLAGNKSKVYNNVTLSGSASVIDATTVVADSAKTLDKRTIQFELGTPLKSISADDFTVNNKPVEYANFENKVVSDGTYGSVVTLQVGKDDAWNTDTKPAVAVKNVTTKTTSLYGGTLRANITLINGNSVKDGVAPEVKFNGDNPVIDVLDATGNGKADTIKITFTENLKAGSVSIEDFEVPGYTISDVQTDNNVVTLKLVEGGAADILETFNVKVVGDVADVAGNVLKGNANIIYTPVKAASMDLTSSDLLTTGLPAGSTLIDGNHEIGVTPLNMLAGAVTTNKLTVTGTMYQDDFTADLANEPGGNKAAFVNYIKTPTGTATVDLYKDGSYAWTATNQDNQWLDVTNGYVKVATYFAEKNASGTWVLRPNSVTTYKLVFKDNTGKVINTAEYVLDFSGVKIETTNRPQQP</sequence>
<proteinExistence type="predicted"/>
<dbReference type="EMBL" id="NDYL01000002">
    <property type="protein sequence ID" value="OXB93017.1"/>
    <property type="molecule type" value="Genomic_DNA"/>
</dbReference>
<dbReference type="Gene3D" id="2.60.40.1220">
    <property type="match status" value="2"/>
</dbReference>
<reference evidence="3 4" key="1">
    <citation type="submission" date="2017-04" db="EMBL/GenBank/DDBJ databases">
        <title>The genome sequence of Parageobacillus galactosidasius DSM 18751.</title>
        <authorList>
            <person name="Ramaloko W.T."/>
            <person name="Koen N."/>
            <person name="Polliack S."/>
            <person name="Aliyu H."/>
            <person name="Lebre P."/>
            <person name="Mohr T."/>
            <person name="Oswald F."/>
            <person name="Zwick M."/>
            <person name="Neumann A."/>
            <person name="Syldatk C."/>
            <person name="Cowan D."/>
            <person name="De Maayer P."/>
        </authorList>
    </citation>
    <scope>NUCLEOTIDE SEQUENCE [LARGE SCALE GENOMIC DNA]</scope>
    <source>
        <strain evidence="3 4">DSM 18751</strain>
    </source>
</reference>
<name>A0A226QMT6_9BACL</name>
<dbReference type="AlphaFoldDB" id="A0A226QMT6"/>
<evidence type="ECO:0000256" key="1">
    <source>
        <dbReference type="ARBA" id="ARBA00022729"/>
    </source>
</evidence>
<evidence type="ECO:0000259" key="2">
    <source>
        <dbReference type="Pfam" id="PF13205"/>
    </source>
</evidence>
<keyword evidence="1" id="KW-0732">Signal</keyword>
<evidence type="ECO:0000313" key="3">
    <source>
        <dbReference type="EMBL" id="OXB93017.1"/>
    </source>
</evidence>
<accession>A0A226QMT6</accession>